<dbReference type="Proteomes" id="UP000554482">
    <property type="component" value="Unassembled WGS sequence"/>
</dbReference>
<organism evidence="1 2">
    <name type="scientific">Thalictrum thalictroides</name>
    <name type="common">Rue-anemone</name>
    <name type="synonym">Anemone thalictroides</name>
    <dbReference type="NCBI Taxonomy" id="46969"/>
    <lineage>
        <taxon>Eukaryota</taxon>
        <taxon>Viridiplantae</taxon>
        <taxon>Streptophyta</taxon>
        <taxon>Embryophyta</taxon>
        <taxon>Tracheophyta</taxon>
        <taxon>Spermatophyta</taxon>
        <taxon>Magnoliopsida</taxon>
        <taxon>Ranunculales</taxon>
        <taxon>Ranunculaceae</taxon>
        <taxon>Thalictroideae</taxon>
        <taxon>Thalictrum</taxon>
    </lineage>
</organism>
<evidence type="ECO:0000313" key="1">
    <source>
        <dbReference type="EMBL" id="KAF5207027.1"/>
    </source>
</evidence>
<comment type="caution">
    <text evidence="1">The sequence shown here is derived from an EMBL/GenBank/DDBJ whole genome shotgun (WGS) entry which is preliminary data.</text>
</comment>
<name>A0A7J6XDE3_THATH</name>
<proteinExistence type="predicted"/>
<accession>A0A7J6XDE3</accession>
<reference evidence="1 2" key="1">
    <citation type="submission" date="2020-06" db="EMBL/GenBank/DDBJ databases">
        <title>Transcriptomic and genomic resources for Thalictrum thalictroides and T. hernandezii: Facilitating candidate gene discovery in an emerging model plant lineage.</title>
        <authorList>
            <person name="Arias T."/>
            <person name="Riano-Pachon D.M."/>
            <person name="Di Stilio V.S."/>
        </authorList>
    </citation>
    <scope>NUCLEOTIDE SEQUENCE [LARGE SCALE GENOMIC DNA]</scope>
    <source>
        <strain evidence="2">cv. WT478/WT964</strain>
        <tissue evidence="1">Leaves</tissue>
    </source>
</reference>
<gene>
    <name evidence="1" type="ORF">FRX31_003386</name>
</gene>
<sequence>MLEQLTLPWWRSSNDFLVLNICYGYLICKQLLMYKLLFNLKWEPPNPDYIMLNVELIFFQKNYNHIAPYTLFHYQPPFASSSQLKSPPRSYSDLKCNLYYSMHHISPKGDFTMHRLCPIYGMEVGDWISKVKGLDGVILRLVVPHENLEHLVMMERVLGPLP</sequence>
<dbReference type="AlphaFoldDB" id="A0A7J6XDE3"/>
<keyword evidence="2" id="KW-1185">Reference proteome</keyword>
<dbReference type="EMBL" id="JABWDY010001944">
    <property type="protein sequence ID" value="KAF5207027.1"/>
    <property type="molecule type" value="Genomic_DNA"/>
</dbReference>
<protein>
    <submittedName>
        <fullName evidence="1">Uncharacterized protein</fullName>
    </submittedName>
</protein>
<evidence type="ECO:0000313" key="2">
    <source>
        <dbReference type="Proteomes" id="UP000554482"/>
    </source>
</evidence>